<keyword evidence="5" id="KW-0808">Transferase</keyword>
<protein>
    <recommendedName>
        <fullName evidence="3">glucuronosyltransferase</fullName>
        <ecNumber evidence="3">2.4.1.17</ecNumber>
    </recommendedName>
</protein>
<evidence type="ECO:0000313" key="12">
    <source>
        <dbReference type="Proteomes" id="UP001328107"/>
    </source>
</evidence>
<feature type="non-terminal residue" evidence="11">
    <location>
        <position position="1"/>
    </location>
</feature>
<dbReference type="GO" id="GO:0016020">
    <property type="term" value="C:membrane"/>
    <property type="evidence" value="ECO:0007669"/>
    <property type="project" value="UniProtKB-SubCell"/>
</dbReference>
<keyword evidence="12" id="KW-1185">Reference proteome</keyword>
<evidence type="ECO:0000256" key="1">
    <source>
        <dbReference type="ARBA" id="ARBA00004167"/>
    </source>
</evidence>
<dbReference type="FunFam" id="3.40.50.2000:FF:000038">
    <property type="entry name" value="UDP-GlucuronosylTransferase"/>
    <property type="match status" value="1"/>
</dbReference>
<evidence type="ECO:0000256" key="8">
    <source>
        <dbReference type="ARBA" id="ARBA00022989"/>
    </source>
</evidence>
<comment type="catalytic activity">
    <reaction evidence="10">
        <text>glucuronate acceptor + UDP-alpha-D-glucuronate = acceptor beta-D-glucuronoside + UDP + H(+)</text>
        <dbReference type="Rhea" id="RHEA:21032"/>
        <dbReference type="ChEBI" id="CHEBI:15378"/>
        <dbReference type="ChEBI" id="CHEBI:58052"/>
        <dbReference type="ChEBI" id="CHEBI:58223"/>
        <dbReference type="ChEBI" id="CHEBI:132367"/>
        <dbReference type="ChEBI" id="CHEBI:132368"/>
        <dbReference type="EC" id="2.4.1.17"/>
    </reaction>
</comment>
<evidence type="ECO:0000256" key="10">
    <source>
        <dbReference type="ARBA" id="ARBA00047475"/>
    </source>
</evidence>
<dbReference type="GO" id="GO:0015020">
    <property type="term" value="F:glucuronosyltransferase activity"/>
    <property type="evidence" value="ECO:0007669"/>
    <property type="project" value="UniProtKB-EC"/>
</dbReference>
<comment type="subcellular location">
    <subcellularLocation>
        <location evidence="1">Membrane</location>
        <topology evidence="1">Single-pass membrane protein</topology>
    </subcellularLocation>
</comment>
<comment type="caution">
    <text evidence="11">The sequence shown here is derived from an EMBL/GenBank/DDBJ whole genome shotgun (WGS) entry which is preliminary data.</text>
</comment>
<evidence type="ECO:0000313" key="11">
    <source>
        <dbReference type="EMBL" id="GMR46055.1"/>
    </source>
</evidence>
<dbReference type="InterPro" id="IPR002213">
    <property type="entry name" value="UDP_glucos_trans"/>
</dbReference>
<dbReference type="PANTHER" id="PTHR48043">
    <property type="entry name" value="EG:EG0003.4 PROTEIN-RELATED"/>
    <property type="match status" value="1"/>
</dbReference>
<keyword evidence="4" id="KW-0328">Glycosyltransferase</keyword>
<dbReference type="Pfam" id="PF00201">
    <property type="entry name" value="UDPGT"/>
    <property type="match status" value="1"/>
</dbReference>
<keyword evidence="8" id="KW-1133">Transmembrane helix</keyword>
<dbReference type="InterPro" id="IPR050271">
    <property type="entry name" value="UDP-glycosyltransferase"/>
</dbReference>
<dbReference type="EC" id="2.4.1.17" evidence="3"/>
<evidence type="ECO:0000256" key="5">
    <source>
        <dbReference type="ARBA" id="ARBA00022679"/>
    </source>
</evidence>
<comment type="similarity">
    <text evidence="2">Belongs to the UDP-glycosyltransferase family.</text>
</comment>
<evidence type="ECO:0000256" key="4">
    <source>
        <dbReference type="ARBA" id="ARBA00022676"/>
    </source>
</evidence>
<reference evidence="12" key="1">
    <citation type="submission" date="2022-10" db="EMBL/GenBank/DDBJ databases">
        <title>Genome assembly of Pristionchus species.</title>
        <authorList>
            <person name="Yoshida K."/>
            <person name="Sommer R.J."/>
        </authorList>
    </citation>
    <scope>NUCLEOTIDE SEQUENCE [LARGE SCALE GENOMIC DNA]</scope>
    <source>
        <strain evidence="12">RS5460</strain>
    </source>
</reference>
<dbReference type="EMBL" id="BTRK01000004">
    <property type="protein sequence ID" value="GMR46055.1"/>
    <property type="molecule type" value="Genomic_DNA"/>
</dbReference>
<evidence type="ECO:0000256" key="9">
    <source>
        <dbReference type="ARBA" id="ARBA00023136"/>
    </source>
</evidence>
<keyword evidence="6" id="KW-0812">Transmembrane</keyword>
<name>A0AAN5CKE4_9BILA</name>
<organism evidence="11 12">
    <name type="scientific">Pristionchus mayeri</name>
    <dbReference type="NCBI Taxonomy" id="1317129"/>
    <lineage>
        <taxon>Eukaryota</taxon>
        <taxon>Metazoa</taxon>
        <taxon>Ecdysozoa</taxon>
        <taxon>Nematoda</taxon>
        <taxon>Chromadorea</taxon>
        <taxon>Rhabditida</taxon>
        <taxon>Rhabditina</taxon>
        <taxon>Diplogasteromorpha</taxon>
        <taxon>Diplogasteroidea</taxon>
        <taxon>Neodiplogasteridae</taxon>
        <taxon>Pristionchus</taxon>
    </lineage>
</organism>
<dbReference type="AlphaFoldDB" id="A0AAN5CKE4"/>
<evidence type="ECO:0000256" key="6">
    <source>
        <dbReference type="ARBA" id="ARBA00022692"/>
    </source>
</evidence>
<accession>A0AAN5CKE4</accession>
<sequence>KILVYSPKFAHSHSSYIGKIADILAEAGHNVSTIVSVFDADVTDGTKLTNVIRIPPGPGIAEKYKQMKENMASMVESAFDASRFNPRGAYDMGKMLSGLFSAQCQALLEQPGLIDQLIAEQYDVFFAEHFDMCGVGLSHVIKPRSLISVAATAPGGPQLEEFGIPYSISYLPVAKMNVHSIWDRLVNIYLDFEGRIALNQIRTSIYALYKEKFDQNFPTLMQISSNSAYVFTFMEPLIEFAISTISKVIPIGGINDKEPKTLSEDWEQVLSRRQGTILISFGSIIKSAYLPRKVKLSIVEAVKAIPDITFIWKYEVEDEFTKEVTSKIPNLHITKWMPQLDLLAHPNVSMFITHGGMGSAQETALRGVPGIFIPLFADHPRNAAMMEHNGLGRILDKSELANSDRLVEMIKEVLENRRYRDNVRRVSAMLRARPFTAREKLVKYTEFAAEFGPSKALRPQSTYSLLQSLLPLYCR</sequence>
<evidence type="ECO:0000256" key="7">
    <source>
        <dbReference type="ARBA" id="ARBA00022729"/>
    </source>
</evidence>
<keyword evidence="9" id="KW-0472">Membrane</keyword>
<dbReference type="PANTHER" id="PTHR48043:SF23">
    <property type="entry name" value="UDP-GLUCURONOSYLTRANSFERASE"/>
    <property type="match status" value="1"/>
</dbReference>
<proteinExistence type="inferred from homology"/>
<dbReference type="SUPFAM" id="SSF53756">
    <property type="entry name" value="UDP-Glycosyltransferase/glycogen phosphorylase"/>
    <property type="match status" value="1"/>
</dbReference>
<evidence type="ECO:0000256" key="3">
    <source>
        <dbReference type="ARBA" id="ARBA00012544"/>
    </source>
</evidence>
<dbReference type="Gene3D" id="3.40.50.2000">
    <property type="entry name" value="Glycogen Phosphorylase B"/>
    <property type="match status" value="1"/>
</dbReference>
<dbReference type="Proteomes" id="UP001328107">
    <property type="component" value="Unassembled WGS sequence"/>
</dbReference>
<dbReference type="CDD" id="cd03784">
    <property type="entry name" value="GT1_Gtf-like"/>
    <property type="match status" value="1"/>
</dbReference>
<keyword evidence="7" id="KW-0732">Signal</keyword>
<evidence type="ECO:0000256" key="2">
    <source>
        <dbReference type="ARBA" id="ARBA00009995"/>
    </source>
</evidence>
<gene>
    <name evidence="11" type="ORF">PMAYCL1PPCAC_16250</name>
</gene>